<comment type="similarity">
    <text evidence="2 7">Belongs to the enhancer of polycomb family.</text>
</comment>
<dbReference type="GO" id="GO:0005634">
    <property type="term" value="C:nucleus"/>
    <property type="evidence" value="ECO:0007669"/>
    <property type="project" value="UniProtKB-SubCell"/>
</dbReference>
<protein>
    <recommendedName>
        <fullName evidence="7">Enhancer of polycomb-like protein</fullName>
    </recommendedName>
</protein>
<organism evidence="10 11">
    <name type="scientific">Lineolata rhizophorae</name>
    <dbReference type="NCBI Taxonomy" id="578093"/>
    <lineage>
        <taxon>Eukaryota</taxon>
        <taxon>Fungi</taxon>
        <taxon>Dikarya</taxon>
        <taxon>Ascomycota</taxon>
        <taxon>Pezizomycotina</taxon>
        <taxon>Dothideomycetes</taxon>
        <taxon>Dothideomycetes incertae sedis</taxon>
        <taxon>Lineolatales</taxon>
        <taxon>Lineolataceae</taxon>
        <taxon>Lineolata</taxon>
    </lineage>
</organism>
<feature type="domain" description="Enhancer of polycomb-like N-terminal" evidence="9">
    <location>
        <begin position="11"/>
        <end position="158"/>
    </location>
</feature>
<keyword evidence="3 7" id="KW-0805">Transcription regulation</keyword>
<evidence type="ECO:0000256" key="7">
    <source>
        <dbReference type="RuleBase" id="RU361124"/>
    </source>
</evidence>
<comment type="subcellular location">
    <subcellularLocation>
        <location evidence="1 7">Nucleus</location>
    </subcellularLocation>
</comment>
<proteinExistence type="inferred from homology"/>
<dbReference type="OrthoDB" id="435275at2759"/>
<accession>A0A6A6P0H1</accession>
<feature type="region of interest" description="Disordered" evidence="8">
    <location>
        <begin position="630"/>
        <end position="669"/>
    </location>
</feature>
<dbReference type="AlphaFoldDB" id="A0A6A6P0H1"/>
<name>A0A6A6P0H1_9PEZI</name>
<feature type="region of interest" description="Disordered" evidence="8">
    <location>
        <begin position="528"/>
        <end position="571"/>
    </location>
</feature>
<feature type="region of interest" description="Disordered" evidence="8">
    <location>
        <begin position="346"/>
        <end position="387"/>
    </location>
</feature>
<dbReference type="EMBL" id="MU001681">
    <property type="protein sequence ID" value="KAF2457257.1"/>
    <property type="molecule type" value="Genomic_DNA"/>
</dbReference>
<evidence type="ECO:0000256" key="5">
    <source>
        <dbReference type="ARBA" id="ARBA00023242"/>
    </source>
</evidence>
<dbReference type="InterPro" id="IPR024943">
    <property type="entry name" value="Enhancer_polycomb"/>
</dbReference>
<evidence type="ECO:0000313" key="11">
    <source>
        <dbReference type="Proteomes" id="UP000799766"/>
    </source>
</evidence>
<evidence type="ECO:0000256" key="6">
    <source>
        <dbReference type="ARBA" id="ARBA00025513"/>
    </source>
</evidence>
<evidence type="ECO:0000256" key="4">
    <source>
        <dbReference type="ARBA" id="ARBA00023163"/>
    </source>
</evidence>
<evidence type="ECO:0000256" key="1">
    <source>
        <dbReference type="ARBA" id="ARBA00004123"/>
    </source>
</evidence>
<dbReference type="GO" id="GO:0006357">
    <property type="term" value="P:regulation of transcription by RNA polymerase II"/>
    <property type="evidence" value="ECO:0007669"/>
    <property type="project" value="InterPro"/>
</dbReference>
<dbReference type="Pfam" id="PF10513">
    <property type="entry name" value="EPL1"/>
    <property type="match status" value="1"/>
</dbReference>
<keyword evidence="5 7" id="KW-0539">Nucleus</keyword>
<dbReference type="GO" id="GO:0035267">
    <property type="term" value="C:NuA4 histone acetyltransferase complex"/>
    <property type="evidence" value="ECO:0007669"/>
    <property type="project" value="InterPro"/>
</dbReference>
<evidence type="ECO:0000313" key="10">
    <source>
        <dbReference type="EMBL" id="KAF2457257.1"/>
    </source>
</evidence>
<evidence type="ECO:0000259" key="9">
    <source>
        <dbReference type="Pfam" id="PF10513"/>
    </source>
</evidence>
<gene>
    <name evidence="10" type="ORF">BDY21DRAFT_286393</name>
</gene>
<evidence type="ECO:0000256" key="3">
    <source>
        <dbReference type="ARBA" id="ARBA00023015"/>
    </source>
</evidence>
<reference evidence="10" key="1">
    <citation type="journal article" date="2020" name="Stud. Mycol.">
        <title>101 Dothideomycetes genomes: a test case for predicting lifestyles and emergence of pathogens.</title>
        <authorList>
            <person name="Haridas S."/>
            <person name="Albert R."/>
            <person name="Binder M."/>
            <person name="Bloem J."/>
            <person name="Labutti K."/>
            <person name="Salamov A."/>
            <person name="Andreopoulos B."/>
            <person name="Baker S."/>
            <person name="Barry K."/>
            <person name="Bills G."/>
            <person name="Bluhm B."/>
            <person name="Cannon C."/>
            <person name="Castanera R."/>
            <person name="Culley D."/>
            <person name="Daum C."/>
            <person name="Ezra D."/>
            <person name="Gonzalez J."/>
            <person name="Henrissat B."/>
            <person name="Kuo A."/>
            <person name="Liang C."/>
            <person name="Lipzen A."/>
            <person name="Lutzoni F."/>
            <person name="Magnuson J."/>
            <person name="Mondo S."/>
            <person name="Nolan M."/>
            <person name="Ohm R."/>
            <person name="Pangilinan J."/>
            <person name="Park H.-J."/>
            <person name="Ramirez L."/>
            <person name="Alfaro M."/>
            <person name="Sun H."/>
            <person name="Tritt A."/>
            <person name="Yoshinaga Y."/>
            <person name="Zwiers L.-H."/>
            <person name="Turgeon B."/>
            <person name="Goodwin S."/>
            <person name="Spatafora J."/>
            <person name="Crous P."/>
            <person name="Grigoriev I."/>
        </authorList>
    </citation>
    <scope>NUCLEOTIDE SEQUENCE</scope>
    <source>
        <strain evidence="10">ATCC 16933</strain>
    </source>
</reference>
<feature type="compositionally biased region" description="Low complexity" evidence="8">
    <location>
        <begin position="630"/>
        <end position="662"/>
    </location>
</feature>
<dbReference type="PANTHER" id="PTHR14898">
    <property type="entry name" value="ENHANCER OF POLYCOMB"/>
    <property type="match status" value="1"/>
</dbReference>
<dbReference type="Proteomes" id="UP000799766">
    <property type="component" value="Unassembled WGS sequence"/>
</dbReference>
<evidence type="ECO:0000256" key="8">
    <source>
        <dbReference type="SAM" id="MobiDB-lite"/>
    </source>
</evidence>
<sequence length="669" mass="73875">MTARVTSQRFRQRKLSTKQNLSILRESDVETGGVDDEAQRHIPRVETGVEKGEEIEHHLQAVISAAQAGGNVANLYIPTPEAKPSSSHLTYDRLYPPVFRQPATYIRFSSTVEDCIGTPYCMTDEDDLFLKTLNSKRSKPATQPPCSEDQFEALMSFFDETAAAKQPFAAMTPEHPPPVLGFDEMEDAFAEVDEPSPALDDAARRLHARDVYDHWRELRVRRSNRPLMPTLKPETGADTDDADPYVCFRRREVRQVRKTRGRDAQVAEKLKKLRGEMESARQLVHFVKQREAMRKEQLGVDRTVFEHRAALRDAKRNLGLKEGDEDLLINQKAALWAMRQQTHPTLTFPHHAQPSPKPRGGKPDGPAVKPPNILGPRPQVVGGATAGRTETDLVSLADIKEKKRDDVNAFIEDNVEKHNAWNNGFVDWTWRPLTPPGERSRKSSFRPLVAQGLPTPPSSAEDHQDADGDVIMGGTGPAEANAGAVMSKPPLADKLPDAAARYVSPPFEPNVSCPQPAFRRRMGRGGRLMIDRRNPQPTNSLPTLGGGGGAVGTERPYPFGSAPAVASPTDEDSLRVMDRYRYDYDDSDEDAAGEPVYPVDPYSATAINFRVLMDMPRRAPVDQTQAAQAAMMAAAQQGGQQQQQPKSPQQLKQMAAAIQQAAGLGGSNV</sequence>
<evidence type="ECO:0000256" key="2">
    <source>
        <dbReference type="ARBA" id="ARBA00008035"/>
    </source>
</evidence>
<keyword evidence="11" id="KW-1185">Reference proteome</keyword>
<keyword evidence="4 7" id="KW-0804">Transcription</keyword>
<comment type="function">
    <text evidence="6">Component of the NuA4 histone acetyltransferase complex which is involved in transcriptional activation of selected genes principally by acetylation of nucleosomal histone H4 and H2A. The NuA4 complex is also involved in DNA repair. Involved in gene silencing by neighboring heterochromatin, blockage of the silencing spreading along the chromosome, and required for cell cycle progression through G2/M.</text>
</comment>
<dbReference type="InterPro" id="IPR019542">
    <property type="entry name" value="Enhancer_polycomb-like_N"/>
</dbReference>